<comment type="caution">
    <text evidence="3">The sequence shown here is derived from an EMBL/GenBank/DDBJ whole genome shotgun (WGS) entry which is preliminary data.</text>
</comment>
<dbReference type="SUPFAM" id="SSF142433">
    <property type="entry name" value="CinA-like"/>
    <property type="match status" value="1"/>
</dbReference>
<dbReference type="InterPro" id="IPR008136">
    <property type="entry name" value="CinA_C"/>
</dbReference>
<accession>A0A8J7QLF1</accession>
<dbReference type="InterPro" id="IPR050101">
    <property type="entry name" value="CinA"/>
</dbReference>
<dbReference type="Gene3D" id="3.40.980.10">
    <property type="entry name" value="MoaB/Mog-like domain"/>
    <property type="match status" value="1"/>
</dbReference>
<evidence type="ECO:0000313" key="3">
    <source>
        <dbReference type="EMBL" id="MBO1320438.1"/>
    </source>
</evidence>
<feature type="domain" description="MoaB/Mog" evidence="2">
    <location>
        <begin position="1"/>
        <end position="166"/>
    </location>
</feature>
<dbReference type="InterPro" id="IPR001453">
    <property type="entry name" value="MoaB/Mog_dom"/>
</dbReference>
<dbReference type="InterPro" id="IPR008135">
    <property type="entry name" value="Competence-induced_CinA"/>
</dbReference>
<evidence type="ECO:0000256" key="1">
    <source>
        <dbReference type="HAMAP-Rule" id="MF_00226"/>
    </source>
</evidence>
<dbReference type="AlphaFoldDB" id="A0A8J7QLF1"/>
<evidence type="ECO:0000313" key="4">
    <source>
        <dbReference type="Proteomes" id="UP000664417"/>
    </source>
</evidence>
<sequence length="424" mass="45745">MTTGEEVLSGQIADGNATWLSRFLTDQGLEVSRRYTIGDRLPELVEQLCTRARSADVIIVNGGLGPTDDDFSAQAAAHALNEDLVLFPEWVQQLNSKFAQQGRTVSERQLKQARLPKSAQILDNPRGTACGFVVQIHRAWVYFTPGPPFELHKMMREQIMPHLAEHLGGPRAAFVKKITTFGIGEARINDLTAALRVPTGVRVGYRATFPYTEVKLMGAGEEAEQQAEAFLPELRAAFGDNVVFEGNASLELRLQDEMIKHGFTLATAESCTGGMIASRIVDNSGSSAWFHRGYVTYTNAAKHDMLGVPNALFDSVGAVSTEVAAAMAAGAVKHGKVSHALAVSGIAGPGGGTETKPVGTVAFGLASPEQLVSMLLQLPNWGREKIRILSATIALDMLRRSLEGVSLEPTSKFLKVVSFQTDKL</sequence>
<protein>
    <recommendedName>
        <fullName evidence="1">CinA-like protein</fullName>
    </recommendedName>
</protein>
<dbReference type="PANTHER" id="PTHR13939:SF0">
    <property type="entry name" value="NMN AMIDOHYDROLASE-LIKE PROTEIN YFAY"/>
    <property type="match status" value="1"/>
</dbReference>
<dbReference type="InterPro" id="IPR036425">
    <property type="entry name" value="MoaB/Mog-like_dom_sf"/>
</dbReference>
<dbReference type="SMART" id="SM00852">
    <property type="entry name" value="MoCF_biosynth"/>
    <property type="match status" value="1"/>
</dbReference>
<dbReference type="Pfam" id="PF02464">
    <property type="entry name" value="CinA"/>
    <property type="match status" value="1"/>
</dbReference>
<dbReference type="Proteomes" id="UP000664417">
    <property type="component" value="Unassembled WGS sequence"/>
</dbReference>
<dbReference type="NCBIfam" id="TIGR00199">
    <property type="entry name" value="PncC_domain"/>
    <property type="match status" value="1"/>
</dbReference>
<gene>
    <name evidence="3" type="ORF">J3U88_18325</name>
</gene>
<comment type="similarity">
    <text evidence="1">Belongs to the CinA family.</text>
</comment>
<dbReference type="Pfam" id="PF00994">
    <property type="entry name" value="MoCF_biosynth"/>
    <property type="match status" value="1"/>
</dbReference>
<name>A0A8J7QLF1_9BACT</name>
<dbReference type="InterPro" id="IPR036653">
    <property type="entry name" value="CinA-like_C"/>
</dbReference>
<keyword evidence="4" id="KW-1185">Reference proteome</keyword>
<dbReference type="HAMAP" id="MF_00226_B">
    <property type="entry name" value="CinA_B"/>
    <property type="match status" value="1"/>
</dbReference>
<reference evidence="3" key="1">
    <citation type="submission" date="2021-03" db="EMBL/GenBank/DDBJ databases">
        <authorList>
            <person name="Wang G."/>
        </authorList>
    </citation>
    <scope>NUCLEOTIDE SEQUENCE</scope>
    <source>
        <strain evidence="3">KCTC 12899</strain>
    </source>
</reference>
<evidence type="ECO:0000259" key="2">
    <source>
        <dbReference type="SMART" id="SM00852"/>
    </source>
</evidence>
<dbReference type="Gene3D" id="3.90.950.20">
    <property type="entry name" value="CinA-like"/>
    <property type="match status" value="1"/>
</dbReference>
<proteinExistence type="inferred from homology"/>
<dbReference type="NCBIfam" id="TIGR00200">
    <property type="entry name" value="cinA_nterm"/>
    <property type="match status" value="1"/>
</dbReference>
<dbReference type="PANTHER" id="PTHR13939">
    <property type="entry name" value="NICOTINAMIDE-NUCLEOTIDE AMIDOHYDROLASE PNCC"/>
    <property type="match status" value="1"/>
</dbReference>
<dbReference type="SUPFAM" id="SSF53218">
    <property type="entry name" value="Molybdenum cofactor biosynthesis proteins"/>
    <property type="match status" value="1"/>
</dbReference>
<dbReference type="PIRSF" id="PIRSF006728">
    <property type="entry name" value="CinA"/>
    <property type="match status" value="1"/>
</dbReference>
<dbReference type="CDD" id="cd00885">
    <property type="entry name" value="cinA"/>
    <property type="match status" value="1"/>
</dbReference>
<organism evidence="3 4">
    <name type="scientific">Acanthopleuribacter pedis</name>
    <dbReference type="NCBI Taxonomy" id="442870"/>
    <lineage>
        <taxon>Bacteria</taxon>
        <taxon>Pseudomonadati</taxon>
        <taxon>Acidobacteriota</taxon>
        <taxon>Holophagae</taxon>
        <taxon>Acanthopleuribacterales</taxon>
        <taxon>Acanthopleuribacteraceae</taxon>
        <taxon>Acanthopleuribacter</taxon>
    </lineage>
</organism>
<dbReference type="EMBL" id="JAFREP010000017">
    <property type="protein sequence ID" value="MBO1320438.1"/>
    <property type="molecule type" value="Genomic_DNA"/>
</dbReference>